<evidence type="ECO:0000256" key="5">
    <source>
        <dbReference type="ARBA" id="ARBA00022989"/>
    </source>
</evidence>
<dbReference type="Pfam" id="PF02254">
    <property type="entry name" value="TrkA_N"/>
    <property type="match status" value="1"/>
</dbReference>
<accession>A0A0G1M8M6</accession>
<dbReference type="PANTHER" id="PTHR42751:SF3">
    <property type="entry name" value="SODIUM_GLUTAMATE SYMPORTER"/>
    <property type="match status" value="1"/>
</dbReference>
<dbReference type="GO" id="GO:0006813">
    <property type="term" value="P:potassium ion transport"/>
    <property type="evidence" value="ECO:0007669"/>
    <property type="project" value="InterPro"/>
</dbReference>
<protein>
    <submittedName>
        <fullName evidence="10">Transporter, CPA2 family</fullName>
    </submittedName>
</protein>
<name>A0A0G1M8M6_9BACT</name>
<evidence type="ECO:0000256" key="3">
    <source>
        <dbReference type="ARBA" id="ARBA00022448"/>
    </source>
</evidence>
<feature type="transmembrane region" description="Helical" evidence="7">
    <location>
        <begin position="169"/>
        <end position="190"/>
    </location>
</feature>
<dbReference type="SUPFAM" id="SSF51735">
    <property type="entry name" value="NAD(P)-binding Rossmann-fold domains"/>
    <property type="match status" value="1"/>
</dbReference>
<evidence type="ECO:0000256" key="4">
    <source>
        <dbReference type="ARBA" id="ARBA00022692"/>
    </source>
</evidence>
<feature type="transmembrane region" description="Helical" evidence="7">
    <location>
        <begin position="102"/>
        <end position="123"/>
    </location>
</feature>
<evidence type="ECO:0000256" key="7">
    <source>
        <dbReference type="SAM" id="Phobius"/>
    </source>
</evidence>
<evidence type="ECO:0000259" key="8">
    <source>
        <dbReference type="Pfam" id="PF00999"/>
    </source>
</evidence>
<proteinExistence type="inferred from homology"/>
<feature type="transmembrane region" description="Helical" evidence="7">
    <location>
        <begin position="310"/>
        <end position="333"/>
    </location>
</feature>
<keyword evidence="4 7" id="KW-0812">Transmembrane</keyword>
<dbReference type="InterPro" id="IPR038770">
    <property type="entry name" value="Na+/solute_symporter_sf"/>
</dbReference>
<dbReference type="Pfam" id="PF00999">
    <property type="entry name" value="Na_H_Exchanger"/>
    <property type="match status" value="1"/>
</dbReference>
<dbReference type="Gene3D" id="3.40.50.720">
    <property type="entry name" value="NAD(P)-binding Rossmann-like Domain"/>
    <property type="match status" value="1"/>
</dbReference>
<feature type="transmembrane region" description="Helical" evidence="7">
    <location>
        <begin position="19"/>
        <end position="36"/>
    </location>
</feature>
<dbReference type="GO" id="GO:0016020">
    <property type="term" value="C:membrane"/>
    <property type="evidence" value="ECO:0007669"/>
    <property type="project" value="UniProtKB-SubCell"/>
</dbReference>
<evidence type="ECO:0000313" key="10">
    <source>
        <dbReference type="EMBL" id="KKT68264.1"/>
    </source>
</evidence>
<evidence type="ECO:0000313" key="11">
    <source>
        <dbReference type="Proteomes" id="UP000034154"/>
    </source>
</evidence>
<feature type="transmembrane region" description="Helical" evidence="7">
    <location>
        <begin position="135"/>
        <end position="157"/>
    </location>
</feature>
<gene>
    <name evidence="10" type="ORF">UW63_C0083G0004</name>
</gene>
<evidence type="ECO:0000256" key="1">
    <source>
        <dbReference type="ARBA" id="ARBA00004141"/>
    </source>
</evidence>
<feature type="transmembrane region" description="Helical" evidence="7">
    <location>
        <begin position="42"/>
        <end position="62"/>
    </location>
</feature>
<organism evidence="10 11">
    <name type="scientific">Candidatus Uhrbacteria bacterium GW2011_GWF2_44_350</name>
    <dbReference type="NCBI Taxonomy" id="1619000"/>
    <lineage>
        <taxon>Bacteria</taxon>
        <taxon>Candidatus Uhriibacteriota</taxon>
    </lineage>
</organism>
<evidence type="ECO:0000256" key="2">
    <source>
        <dbReference type="ARBA" id="ARBA00005551"/>
    </source>
</evidence>
<keyword evidence="3" id="KW-0813">Transport</keyword>
<dbReference type="InterPro" id="IPR006153">
    <property type="entry name" value="Cation/H_exchanger_TM"/>
</dbReference>
<keyword evidence="5 7" id="KW-1133">Transmembrane helix</keyword>
<sequence>MVIAAACAFLMRSLKQPMIIAYMLAGIIIGPAVLSLTNESGVFETLAQIGIAFLLFTVGLSLNWRRIREVGAVAVASGLGQIVVTSAAGFLVLYAFGFDLLTSLFIGIAFSFSSTIIIVKMLADKDDLDTLYGKITVGFLIVQDLVAMVILLVLGAIGRGETISQILGWSLLKGILVVILFWLLSTFVIPHLVKFAAGSQELLLIFSLGWCFAVAGILSFFGFGMEIGALIAGVSLSGTHYQHEINSRVKPLRDFFLILFFIVLGTQLHPAAATEMFWPIVAMVVFVLIGNPLIMMVVMRALGYHPETGFLTGTTTAQISEFSFIMLGAGVALGLVSPTAMTLTTVVGLITIAVSTYFIKENEFIYEKFQPLLRIFEKQRVRHAARARRLASPSVILFGCHRTGEILIEEIQKMRRKFLVVDYDPHVLEDLLKRKISAVYGDAGDEDFLRELRVEKTKLVLSSIPDVTTSLELLSYLRETNFKGTAIVAARTPEEAMDCYAAGADYVIVPSILGAEKFRDLLKRNQSEAKQWKKSRKIEKADVCKEIELDRE</sequence>
<comment type="caution">
    <text evidence="10">The sequence shown here is derived from an EMBL/GenBank/DDBJ whole genome shotgun (WGS) entry which is preliminary data.</text>
</comment>
<dbReference type="EMBL" id="LCJB01000083">
    <property type="protein sequence ID" value="KKT68264.1"/>
    <property type="molecule type" value="Genomic_DNA"/>
</dbReference>
<reference evidence="10 11" key="1">
    <citation type="journal article" date="2015" name="Nature">
        <title>rRNA introns, odd ribosomes, and small enigmatic genomes across a large radiation of phyla.</title>
        <authorList>
            <person name="Brown C.T."/>
            <person name="Hug L.A."/>
            <person name="Thomas B.C."/>
            <person name="Sharon I."/>
            <person name="Castelle C.J."/>
            <person name="Singh A."/>
            <person name="Wilkins M.J."/>
            <person name="Williams K.H."/>
            <person name="Banfield J.F."/>
        </authorList>
    </citation>
    <scope>NUCLEOTIDE SEQUENCE [LARGE SCALE GENOMIC DNA]</scope>
</reference>
<dbReference type="InterPro" id="IPR036291">
    <property type="entry name" value="NAD(P)-bd_dom_sf"/>
</dbReference>
<evidence type="ECO:0000256" key="6">
    <source>
        <dbReference type="ARBA" id="ARBA00023136"/>
    </source>
</evidence>
<feature type="domain" description="RCK N-terminal" evidence="9">
    <location>
        <begin position="395"/>
        <end position="510"/>
    </location>
</feature>
<feature type="domain" description="Cation/H+ exchanger transmembrane" evidence="8">
    <location>
        <begin position="2"/>
        <end position="357"/>
    </location>
</feature>
<dbReference type="InterPro" id="IPR003148">
    <property type="entry name" value="RCK_N"/>
</dbReference>
<dbReference type="GO" id="GO:1902600">
    <property type="term" value="P:proton transmembrane transport"/>
    <property type="evidence" value="ECO:0007669"/>
    <property type="project" value="InterPro"/>
</dbReference>
<keyword evidence="6 7" id="KW-0472">Membrane</keyword>
<dbReference type="Proteomes" id="UP000034154">
    <property type="component" value="Unassembled WGS sequence"/>
</dbReference>
<feature type="transmembrane region" description="Helical" evidence="7">
    <location>
        <begin position="202"/>
        <end position="221"/>
    </location>
</feature>
<comment type="subcellular location">
    <subcellularLocation>
        <location evidence="1">Membrane</location>
        <topology evidence="1">Multi-pass membrane protein</topology>
    </subcellularLocation>
</comment>
<feature type="transmembrane region" description="Helical" evidence="7">
    <location>
        <begin position="255"/>
        <end position="272"/>
    </location>
</feature>
<dbReference type="PANTHER" id="PTHR42751">
    <property type="entry name" value="SODIUM/HYDROGEN EXCHANGER FAMILY/TRKA DOMAIN PROTEIN"/>
    <property type="match status" value="1"/>
</dbReference>
<evidence type="ECO:0000259" key="9">
    <source>
        <dbReference type="Pfam" id="PF02254"/>
    </source>
</evidence>
<feature type="transmembrane region" description="Helical" evidence="7">
    <location>
        <begin position="339"/>
        <end position="359"/>
    </location>
</feature>
<feature type="transmembrane region" description="Helical" evidence="7">
    <location>
        <begin position="74"/>
        <end position="96"/>
    </location>
</feature>
<dbReference type="GO" id="GO:0015297">
    <property type="term" value="F:antiporter activity"/>
    <property type="evidence" value="ECO:0007669"/>
    <property type="project" value="InterPro"/>
</dbReference>
<dbReference type="AlphaFoldDB" id="A0A0G1M8M6"/>
<feature type="transmembrane region" description="Helical" evidence="7">
    <location>
        <begin position="278"/>
        <end position="298"/>
    </location>
</feature>
<dbReference type="Gene3D" id="1.20.1530.20">
    <property type="match status" value="1"/>
</dbReference>
<comment type="similarity">
    <text evidence="2">Belongs to the monovalent cation:proton antiporter 2 (CPA2) transporter (TC 2.A.37) family.</text>
</comment>